<keyword evidence="1" id="KW-0472">Membrane</keyword>
<accession>A0ABT0XQ59</accession>
<proteinExistence type="predicted"/>
<reference evidence="2" key="1">
    <citation type="submission" date="2022-06" db="EMBL/GenBank/DDBJ databases">
        <title>Alkalicoccobacillus porphyridii sp. nov., isolated from a marine red alga, Porphyridium purpureum and reclassification of Shouchella plakortidis and Shouchella gibsonii as Alkalicoccobacillus plakortidis comb. nov. and Alkalicoccobacillus gibsonii comb. nov.</title>
        <authorList>
            <person name="Kim K.H."/>
            <person name="Lee J.K."/>
            <person name="Han D.M."/>
            <person name="Baek J.H."/>
            <person name="Jeon C.O."/>
        </authorList>
    </citation>
    <scope>NUCLEOTIDE SEQUENCE</scope>
    <source>
        <strain evidence="2">DSM 19153</strain>
    </source>
</reference>
<name>A0ABT0XQ59_9BACI</name>
<evidence type="ECO:0000313" key="3">
    <source>
        <dbReference type="Proteomes" id="UP001203665"/>
    </source>
</evidence>
<protein>
    <submittedName>
        <fullName evidence="2">Uncharacterized protein</fullName>
    </submittedName>
</protein>
<evidence type="ECO:0000313" key="2">
    <source>
        <dbReference type="EMBL" id="MCM2678046.1"/>
    </source>
</evidence>
<feature type="transmembrane region" description="Helical" evidence="1">
    <location>
        <begin position="6"/>
        <end position="25"/>
    </location>
</feature>
<dbReference type="EMBL" id="JAMQJY010000009">
    <property type="protein sequence ID" value="MCM2678046.1"/>
    <property type="molecule type" value="Genomic_DNA"/>
</dbReference>
<evidence type="ECO:0000256" key="1">
    <source>
        <dbReference type="SAM" id="Phobius"/>
    </source>
</evidence>
<sequence>MLQLLPLYLFWIGSFVSFVLFVTTVTKRHQYKLTYNKHIKSQKKYRLEMLVAIKKLQQTQKELSIELTRLKRK</sequence>
<keyword evidence="1" id="KW-1133">Transmembrane helix</keyword>
<dbReference type="Proteomes" id="UP001203665">
    <property type="component" value="Unassembled WGS sequence"/>
</dbReference>
<keyword evidence="3" id="KW-1185">Reference proteome</keyword>
<dbReference type="RefSeq" id="WP_251611951.1">
    <property type="nucleotide sequence ID" value="NZ_JAMQJY010000009.1"/>
</dbReference>
<gene>
    <name evidence="2" type="ORF">NDM98_23335</name>
</gene>
<comment type="caution">
    <text evidence="2">The sequence shown here is derived from an EMBL/GenBank/DDBJ whole genome shotgun (WGS) entry which is preliminary data.</text>
</comment>
<organism evidence="2 3">
    <name type="scientific">Alkalicoccobacillus plakortidis</name>
    <dbReference type="NCBI Taxonomy" id="444060"/>
    <lineage>
        <taxon>Bacteria</taxon>
        <taxon>Bacillati</taxon>
        <taxon>Bacillota</taxon>
        <taxon>Bacilli</taxon>
        <taxon>Bacillales</taxon>
        <taxon>Bacillaceae</taxon>
        <taxon>Alkalicoccobacillus</taxon>
    </lineage>
</organism>
<keyword evidence="1" id="KW-0812">Transmembrane</keyword>